<proteinExistence type="predicted"/>
<keyword evidence="1" id="KW-0479">Metal-binding</keyword>
<dbReference type="InterPro" id="IPR051804">
    <property type="entry name" value="Carb_Metab_Reg_Kinase/Isom"/>
</dbReference>
<accession>A0A1H8GGC4</accession>
<evidence type="ECO:0000256" key="1">
    <source>
        <dbReference type="ARBA" id="ARBA00022723"/>
    </source>
</evidence>
<keyword evidence="2" id="KW-0862">Zinc</keyword>
<dbReference type="PANTHER" id="PTHR42742">
    <property type="entry name" value="TRANSCRIPTIONAL REPRESSOR MPRA"/>
    <property type="match status" value="1"/>
</dbReference>
<dbReference type="Gene3D" id="2.60.120.10">
    <property type="entry name" value="Jelly Rolls"/>
    <property type="match status" value="1"/>
</dbReference>
<evidence type="ECO:0000256" key="2">
    <source>
        <dbReference type="ARBA" id="ARBA00022833"/>
    </source>
</evidence>
<name>A0A1H8GGC4_9BACT</name>
<dbReference type="CDD" id="cd07010">
    <property type="entry name" value="cupin_PMI_type_I_N_bac"/>
    <property type="match status" value="1"/>
</dbReference>
<dbReference type="AlphaFoldDB" id="A0A1H8GGC4"/>
<dbReference type="GO" id="GO:0046872">
    <property type="term" value="F:metal ion binding"/>
    <property type="evidence" value="ECO:0007669"/>
    <property type="project" value="UniProtKB-KW"/>
</dbReference>
<evidence type="ECO:0000313" key="4">
    <source>
        <dbReference type="Proteomes" id="UP000198984"/>
    </source>
</evidence>
<dbReference type="RefSeq" id="WP_089919759.1">
    <property type="nucleotide sequence ID" value="NZ_FOBB01000010.1"/>
</dbReference>
<reference evidence="3 4" key="1">
    <citation type="submission" date="2016-10" db="EMBL/GenBank/DDBJ databases">
        <authorList>
            <person name="de Groot N.N."/>
        </authorList>
    </citation>
    <scope>NUCLEOTIDE SEQUENCE [LARGE SCALE GENOMIC DNA]</scope>
    <source>
        <strain evidence="3 4">DSM 21039</strain>
    </source>
</reference>
<gene>
    <name evidence="3" type="ORF">SAMN04488505_110130</name>
</gene>
<dbReference type="STRING" id="573321.SAMN04488505_110130"/>
<keyword evidence="3" id="KW-0413">Isomerase</keyword>
<dbReference type="InterPro" id="IPR014710">
    <property type="entry name" value="RmlC-like_jellyroll"/>
</dbReference>
<dbReference type="SUPFAM" id="SSF51182">
    <property type="entry name" value="RmlC-like cupins"/>
    <property type="match status" value="1"/>
</dbReference>
<dbReference type="GO" id="GO:0016853">
    <property type="term" value="F:isomerase activity"/>
    <property type="evidence" value="ECO:0007669"/>
    <property type="project" value="UniProtKB-KW"/>
</dbReference>
<dbReference type="PANTHER" id="PTHR42742:SF3">
    <property type="entry name" value="FRUCTOKINASE"/>
    <property type="match status" value="1"/>
</dbReference>
<dbReference type="EMBL" id="FOBB01000010">
    <property type="protein sequence ID" value="SEN42849.1"/>
    <property type="molecule type" value="Genomic_DNA"/>
</dbReference>
<evidence type="ECO:0000313" key="3">
    <source>
        <dbReference type="EMBL" id="SEN42849.1"/>
    </source>
</evidence>
<organism evidence="3 4">
    <name type="scientific">Chitinophaga rupis</name>
    <dbReference type="NCBI Taxonomy" id="573321"/>
    <lineage>
        <taxon>Bacteria</taxon>
        <taxon>Pseudomonadati</taxon>
        <taxon>Bacteroidota</taxon>
        <taxon>Chitinophagia</taxon>
        <taxon>Chitinophagales</taxon>
        <taxon>Chitinophagaceae</taxon>
        <taxon>Chitinophaga</taxon>
    </lineage>
</organism>
<dbReference type="Proteomes" id="UP000198984">
    <property type="component" value="Unassembled WGS sequence"/>
</dbReference>
<dbReference type="OrthoDB" id="9808275at2"/>
<sequence>MNTTTNWRKTSQPLMPAEVTRKQLPPAGKYDMHPFAGLGAGRIHSGYASLAAWMAGYQTVLIDGYIGNDWELIAARLEKELLASGIAVNFVYTSSLMKPADEVEALVAPFLGEKGSVWGRRATITLDELFDENKLNNIQAPAAGMTIIIGAGAALTNLQAPLVYIDLPKNELQYRMRARTANNLGKLEWDNNQETYKRFYFVDWVLLNAYKQRIMPRIDVIADGQWQHTINWATQTAISEGLQQLSQNVFRVRPWFEAGAWGGDWMKEKIPGLNKDEVNYAWSFEMIVPENGLVFESDGHLLEIAFDWLMMKHSKDVLGPDEQRFGIDFPIRFDFLDTFNGGDLSIQCHPRLKYIQEQFGETITQDETYYILDCKPGAKVYLGFQEDIDPAAFRHALEESVATNQPIAIDKYVQVHDAHKHDFFLIPNGTVHSSGKNNLVLEVSATPYIFTFKMYDWVRLDLNGKPRPINIDHAFHNLDFSRKGAKVKQELISRQQVIATGDDWQLVHVPTHAEHFYDLHRMEFNSSVTVNTFGKCHVLMLVEGSSITVETANGLRQRYNYAETFAIPAAAGAYRIINEGNGTAKVVKAFIK</sequence>
<protein>
    <submittedName>
        <fullName evidence="3">Mannose-6-phosphate isomerase, class I</fullName>
    </submittedName>
</protein>
<dbReference type="InterPro" id="IPR011051">
    <property type="entry name" value="RmlC_Cupin_sf"/>
</dbReference>
<keyword evidence="4" id="KW-1185">Reference proteome</keyword>